<feature type="region of interest" description="Disordered" evidence="1">
    <location>
        <begin position="51"/>
        <end position="77"/>
    </location>
</feature>
<evidence type="ECO:0008006" key="4">
    <source>
        <dbReference type="Google" id="ProtNLM"/>
    </source>
</evidence>
<comment type="caution">
    <text evidence="2">The sequence shown here is derived from an EMBL/GenBank/DDBJ whole genome shotgun (WGS) entry which is preliminary data.</text>
</comment>
<accession>A0A4C1XZX7</accession>
<dbReference type="EMBL" id="BGZK01000989">
    <property type="protein sequence ID" value="GBP67725.1"/>
    <property type="molecule type" value="Genomic_DNA"/>
</dbReference>
<gene>
    <name evidence="2" type="ORF">EVAR_40496_1</name>
</gene>
<organism evidence="2 3">
    <name type="scientific">Eumeta variegata</name>
    <name type="common">Bagworm moth</name>
    <name type="synonym">Eumeta japonica</name>
    <dbReference type="NCBI Taxonomy" id="151549"/>
    <lineage>
        <taxon>Eukaryota</taxon>
        <taxon>Metazoa</taxon>
        <taxon>Ecdysozoa</taxon>
        <taxon>Arthropoda</taxon>
        <taxon>Hexapoda</taxon>
        <taxon>Insecta</taxon>
        <taxon>Pterygota</taxon>
        <taxon>Neoptera</taxon>
        <taxon>Endopterygota</taxon>
        <taxon>Lepidoptera</taxon>
        <taxon>Glossata</taxon>
        <taxon>Ditrysia</taxon>
        <taxon>Tineoidea</taxon>
        <taxon>Psychidae</taxon>
        <taxon>Oiketicinae</taxon>
        <taxon>Eumeta</taxon>
    </lineage>
</organism>
<dbReference type="Proteomes" id="UP000299102">
    <property type="component" value="Unassembled WGS sequence"/>
</dbReference>
<evidence type="ECO:0000313" key="3">
    <source>
        <dbReference type="Proteomes" id="UP000299102"/>
    </source>
</evidence>
<keyword evidence="3" id="KW-1185">Reference proteome</keyword>
<feature type="compositionally biased region" description="Basic and acidic residues" evidence="1">
    <location>
        <begin position="62"/>
        <end position="73"/>
    </location>
</feature>
<proteinExistence type="predicted"/>
<evidence type="ECO:0000313" key="2">
    <source>
        <dbReference type="EMBL" id="GBP67725.1"/>
    </source>
</evidence>
<dbReference type="AlphaFoldDB" id="A0A4C1XZX7"/>
<dbReference type="OrthoDB" id="616263at2759"/>
<evidence type="ECO:0000256" key="1">
    <source>
        <dbReference type="SAM" id="MobiDB-lite"/>
    </source>
</evidence>
<protein>
    <recommendedName>
        <fullName evidence="4">Histone-lysine N-methyltransferase SETMAR</fullName>
    </recommendedName>
</protein>
<sequence>MISCMSHRQGSRCLFIRTNLKNGGCPRGADKHLNASTPRWGVTHRVYAGTSNGGLSRPYKAGPRDSAHSDAHRHDRRRLRRYVGRPVTDKVDTILEKVDQDRHISFYEVAEELEIDHKIVLTHLKKALYLSPKERNLMKRVLICDSPLKRNQNRNVNEIEPILERLIADPEKWITYDRDVQKKIMVKRQANATDYCEIWINSQ</sequence>
<reference evidence="2 3" key="1">
    <citation type="journal article" date="2019" name="Commun. Biol.">
        <title>The bagworm genome reveals a unique fibroin gene that provides high tensile strength.</title>
        <authorList>
            <person name="Kono N."/>
            <person name="Nakamura H."/>
            <person name="Ohtoshi R."/>
            <person name="Tomita M."/>
            <person name="Numata K."/>
            <person name="Arakawa K."/>
        </authorList>
    </citation>
    <scope>NUCLEOTIDE SEQUENCE [LARGE SCALE GENOMIC DNA]</scope>
</reference>
<name>A0A4C1XZX7_EUMVA</name>